<dbReference type="GO" id="GO:0051301">
    <property type="term" value="P:cell division"/>
    <property type="evidence" value="ECO:0007669"/>
    <property type="project" value="UniProtKB-KW"/>
</dbReference>
<feature type="transmembrane region" description="Helical" evidence="11">
    <location>
        <begin position="20"/>
        <end position="40"/>
    </location>
</feature>
<keyword evidence="6 11" id="KW-0812">Transmembrane</keyword>
<sequence>MYALREAFRQVLRHPTASLATFFTALVSFALLYFLGLLLWNLEKVVQSLERELEVAAFLKDGANVEALLTEIQAWPEVGEVRLVTKEEALARLVLDYPYLAEAKDLVENPLPDTLRLRLQTPEAVREVALRLKALPGVEGVEYGGELTERLVQVLSGSRLAMFLLVTLLLLNTFFSVMGAIRLSVESRKEALAIMLLVGATRRFIQAPFVLEGVLLTLSAGVLAVLAGGGLYLALGRAAQGLLPFLPVLERQDLVRIGLLVLLLSAFLGAGGAYMASRAYLKEA</sequence>
<evidence type="ECO:0000256" key="2">
    <source>
        <dbReference type="ARBA" id="ARBA00007379"/>
    </source>
</evidence>
<protein>
    <recommendedName>
        <fullName evidence="3 10">Cell division protein FtsX</fullName>
    </recommendedName>
</protein>
<dbReference type="InterPro" id="IPR004513">
    <property type="entry name" value="FtsX"/>
</dbReference>
<name>A0A0M9AGQ9_THEAQ</name>
<evidence type="ECO:0000256" key="6">
    <source>
        <dbReference type="ARBA" id="ARBA00022692"/>
    </source>
</evidence>
<dbReference type="InterPro" id="IPR003838">
    <property type="entry name" value="ABC3_permease_C"/>
</dbReference>
<dbReference type="PIRSF" id="PIRSF003097">
    <property type="entry name" value="FtsX"/>
    <property type="match status" value="1"/>
</dbReference>
<evidence type="ECO:0000256" key="1">
    <source>
        <dbReference type="ARBA" id="ARBA00004651"/>
    </source>
</evidence>
<comment type="caution">
    <text evidence="14">The sequence shown here is derived from an EMBL/GenBank/DDBJ whole genome shotgun (WGS) entry which is preliminary data.</text>
</comment>
<keyword evidence="7 11" id="KW-1133">Transmembrane helix</keyword>
<dbReference type="PATRIC" id="fig|271.14.peg.2357"/>
<evidence type="ECO:0000313" key="15">
    <source>
        <dbReference type="Proteomes" id="UP000037685"/>
    </source>
</evidence>
<dbReference type="PANTHER" id="PTHR47755:SF1">
    <property type="entry name" value="CELL DIVISION PROTEIN FTSX"/>
    <property type="match status" value="1"/>
</dbReference>
<dbReference type="InterPro" id="IPR040690">
    <property type="entry name" value="FtsX_ECD"/>
</dbReference>
<evidence type="ECO:0000259" key="13">
    <source>
        <dbReference type="Pfam" id="PF18075"/>
    </source>
</evidence>
<dbReference type="Pfam" id="PF02687">
    <property type="entry name" value="FtsX"/>
    <property type="match status" value="1"/>
</dbReference>
<evidence type="ECO:0000256" key="4">
    <source>
        <dbReference type="ARBA" id="ARBA00022475"/>
    </source>
</evidence>
<keyword evidence="8 10" id="KW-0472">Membrane</keyword>
<keyword evidence="4 10" id="KW-1003">Cell membrane</keyword>
<dbReference type="PANTHER" id="PTHR47755">
    <property type="entry name" value="CELL DIVISION PROTEIN FTSX"/>
    <property type="match status" value="1"/>
</dbReference>
<feature type="domain" description="FtsX extracellular" evidence="13">
    <location>
        <begin position="53"/>
        <end position="141"/>
    </location>
</feature>
<dbReference type="GO" id="GO:0005886">
    <property type="term" value="C:plasma membrane"/>
    <property type="evidence" value="ECO:0007669"/>
    <property type="project" value="UniProtKB-SubCell"/>
</dbReference>
<dbReference type="AlphaFoldDB" id="A0A0M9AGQ9"/>
<dbReference type="Pfam" id="PF18075">
    <property type="entry name" value="FtsX_ECD"/>
    <property type="match status" value="1"/>
</dbReference>
<gene>
    <name evidence="14" type="primary">ftsX</name>
    <name evidence="14" type="ORF">BVI061214_02282</name>
</gene>
<accession>A0A0M9AGQ9</accession>
<proteinExistence type="inferred from homology"/>
<comment type="similarity">
    <text evidence="2 10">Belongs to the ABC-4 integral membrane protein family. FtsX subfamily.</text>
</comment>
<evidence type="ECO:0000313" key="14">
    <source>
        <dbReference type="EMBL" id="KOX91078.1"/>
    </source>
</evidence>
<feature type="domain" description="ABC3 transporter permease C-terminal" evidence="12">
    <location>
        <begin position="164"/>
        <end position="279"/>
    </location>
</feature>
<evidence type="ECO:0000256" key="10">
    <source>
        <dbReference type="PIRNR" id="PIRNR003097"/>
    </source>
</evidence>
<evidence type="ECO:0000256" key="7">
    <source>
        <dbReference type="ARBA" id="ARBA00022989"/>
    </source>
</evidence>
<keyword evidence="9 10" id="KW-0131">Cell cycle</keyword>
<comment type="subcellular location">
    <subcellularLocation>
        <location evidence="1">Cell membrane</location>
        <topology evidence="1">Multi-pass membrane protein</topology>
    </subcellularLocation>
</comment>
<feature type="transmembrane region" description="Helical" evidence="11">
    <location>
        <begin position="209"/>
        <end position="234"/>
    </location>
</feature>
<feature type="transmembrane region" description="Helical" evidence="11">
    <location>
        <begin position="160"/>
        <end position="181"/>
    </location>
</feature>
<dbReference type="Proteomes" id="UP000037685">
    <property type="component" value="Unassembled WGS sequence"/>
</dbReference>
<reference evidence="14 15" key="1">
    <citation type="submission" date="2015-07" db="EMBL/GenBank/DDBJ databases">
        <authorList>
            <person name="Noorani M."/>
        </authorList>
    </citation>
    <scope>NUCLEOTIDE SEQUENCE [LARGE SCALE GENOMIC DNA]</scope>
    <source>
        <strain evidence="15">ATCC 25104 / DSM 625 / JCM 10724 / NBRC 103206 / NCIMB 11243 / YT-1</strain>
    </source>
</reference>
<evidence type="ECO:0000256" key="8">
    <source>
        <dbReference type="ARBA" id="ARBA00023136"/>
    </source>
</evidence>
<evidence type="ECO:0000259" key="12">
    <source>
        <dbReference type="Pfam" id="PF02687"/>
    </source>
</evidence>
<feature type="transmembrane region" description="Helical" evidence="11">
    <location>
        <begin position="254"/>
        <end position="276"/>
    </location>
</feature>
<evidence type="ECO:0000256" key="3">
    <source>
        <dbReference type="ARBA" id="ARBA00021907"/>
    </source>
</evidence>
<organism evidence="14 15">
    <name type="scientific">Thermus aquaticus</name>
    <dbReference type="NCBI Taxonomy" id="271"/>
    <lineage>
        <taxon>Bacteria</taxon>
        <taxon>Thermotogati</taxon>
        <taxon>Deinococcota</taxon>
        <taxon>Deinococci</taxon>
        <taxon>Thermales</taxon>
        <taxon>Thermaceae</taxon>
        <taxon>Thermus</taxon>
    </lineage>
</organism>
<dbReference type="Gene3D" id="3.30.70.3040">
    <property type="match status" value="1"/>
</dbReference>
<dbReference type="EMBL" id="LHCI01000106">
    <property type="protein sequence ID" value="KOX91078.1"/>
    <property type="molecule type" value="Genomic_DNA"/>
</dbReference>
<dbReference type="RefSeq" id="WP_053768487.1">
    <property type="nucleotide sequence ID" value="NZ_LHCI01000106.1"/>
</dbReference>
<evidence type="ECO:0000256" key="11">
    <source>
        <dbReference type="SAM" id="Phobius"/>
    </source>
</evidence>
<keyword evidence="5 10" id="KW-0132">Cell division</keyword>
<evidence type="ECO:0000256" key="9">
    <source>
        <dbReference type="ARBA" id="ARBA00023306"/>
    </source>
</evidence>
<evidence type="ECO:0000256" key="5">
    <source>
        <dbReference type="ARBA" id="ARBA00022618"/>
    </source>
</evidence>